<dbReference type="Pfam" id="PF02557">
    <property type="entry name" value="VanY"/>
    <property type="match status" value="1"/>
</dbReference>
<gene>
    <name evidence="3" type="ORF">JQM67_05680</name>
</gene>
<dbReference type="Gene3D" id="3.30.1380.10">
    <property type="match status" value="1"/>
</dbReference>
<dbReference type="InterPro" id="IPR052179">
    <property type="entry name" value="DD-CPase-like"/>
</dbReference>
<feature type="domain" description="D-alanyl-D-alanine carboxypeptidase-like core" evidence="2">
    <location>
        <begin position="98"/>
        <end position="228"/>
    </location>
</feature>
<dbReference type="SUPFAM" id="SSF55166">
    <property type="entry name" value="Hedgehog/DD-peptidase"/>
    <property type="match status" value="1"/>
</dbReference>
<dbReference type="InterPro" id="IPR009045">
    <property type="entry name" value="Zn_M74/Hedgehog-like"/>
</dbReference>
<protein>
    <submittedName>
        <fullName evidence="3">M15 family metallopeptidase</fullName>
    </submittedName>
</protein>
<dbReference type="InterPro" id="IPR058193">
    <property type="entry name" value="VanY/YodJ_core_dom"/>
</dbReference>
<dbReference type="EMBL" id="JAFBIT010000001">
    <property type="protein sequence ID" value="MCF2652088.1"/>
    <property type="molecule type" value="Genomic_DNA"/>
</dbReference>
<comment type="caution">
    <text evidence="3">The sequence shown here is derived from an EMBL/GenBank/DDBJ whole genome shotgun (WGS) entry which is preliminary data.</text>
</comment>
<keyword evidence="4" id="KW-1185">Reference proteome</keyword>
<name>A0ABS9CN85_9FIRM</name>
<reference evidence="3 4" key="1">
    <citation type="submission" date="2020-12" db="EMBL/GenBank/DDBJ databases">
        <title>Whole genome sequences of gut porcine anaerobes.</title>
        <authorList>
            <person name="Kubasova T."/>
            <person name="Jahodarova E."/>
            <person name="Rychlik I."/>
        </authorList>
    </citation>
    <scope>NUCLEOTIDE SEQUENCE [LARGE SCALE GENOMIC DNA]</scope>
    <source>
        <strain evidence="3 4">An867</strain>
    </source>
</reference>
<evidence type="ECO:0000313" key="3">
    <source>
        <dbReference type="EMBL" id="MCF2652088.1"/>
    </source>
</evidence>
<evidence type="ECO:0000313" key="4">
    <source>
        <dbReference type="Proteomes" id="UP001299220"/>
    </source>
</evidence>
<organism evidence="3 4">
    <name type="scientific">Anaeromassilibacillus senegalensis</name>
    <dbReference type="NCBI Taxonomy" id="1673717"/>
    <lineage>
        <taxon>Bacteria</taxon>
        <taxon>Bacillati</taxon>
        <taxon>Bacillota</taxon>
        <taxon>Clostridia</taxon>
        <taxon>Eubacteriales</taxon>
        <taxon>Acutalibacteraceae</taxon>
        <taxon>Anaeromassilibacillus</taxon>
    </lineage>
</organism>
<dbReference type="Proteomes" id="UP001299220">
    <property type="component" value="Unassembled WGS sequence"/>
</dbReference>
<accession>A0ABS9CN85</accession>
<proteinExistence type="predicted"/>
<dbReference type="RefSeq" id="WP_235323107.1">
    <property type="nucleotide sequence ID" value="NZ_JAFBIT010000001.1"/>
</dbReference>
<dbReference type="CDD" id="cd14852">
    <property type="entry name" value="LD-carboxypeptidase"/>
    <property type="match status" value="1"/>
</dbReference>
<dbReference type="PANTHER" id="PTHR34385:SF1">
    <property type="entry name" value="PEPTIDOGLYCAN L-ALANYL-D-GLUTAMATE ENDOPEPTIDASE CWLK"/>
    <property type="match status" value="1"/>
</dbReference>
<feature type="region of interest" description="Disordered" evidence="1">
    <location>
        <begin position="37"/>
        <end position="61"/>
    </location>
</feature>
<evidence type="ECO:0000256" key="1">
    <source>
        <dbReference type="SAM" id="MobiDB-lite"/>
    </source>
</evidence>
<dbReference type="PANTHER" id="PTHR34385">
    <property type="entry name" value="D-ALANYL-D-ALANINE CARBOXYPEPTIDASE"/>
    <property type="match status" value="1"/>
</dbReference>
<evidence type="ECO:0000259" key="2">
    <source>
        <dbReference type="Pfam" id="PF02557"/>
    </source>
</evidence>
<sequence length="253" mass="28883">MYAVARRKQAKTLLTIAFGVLAALVITALLSSHPVRTEPVEATAPAESETRTSEPTSTPNPFGADFEQLSDWRLVLVNDKVPLPENYEMTPRLYSNIQVNFKIYDELCMLLDDAYAAHVSLWLASGYRSVEDQEEILENAVQNRMRDGLTREDAYENARLTIQEPGHSEHHTGLAVDFNDVSSDFRNTEAYAWLQKNAAKYGFVERYPEDKVDITGIDYESWHYRYVGREHAEAMQSLNMCLEEYVLYLKGQS</sequence>
<dbReference type="InterPro" id="IPR003709">
    <property type="entry name" value="VanY-like_core_dom"/>
</dbReference>